<gene>
    <name evidence="5" type="ORF">SEMRO_2248_G320680.1</name>
</gene>
<dbReference type="InterPro" id="IPR036322">
    <property type="entry name" value="WD40_repeat_dom_sf"/>
</dbReference>
<dbReference type="OrthoDB" id="674604at2759"/>
<dbReference type="SMART" id="SM00320">
    <property type="entry name" value="WD40"/>
    <property type="match status" value="3"/>
</dbReference>
<dbReference type="AlphaFoldDB" id="A0A9N8EWQ6"/>
<keyword evidence="1 3" id="KW-0853">WD repeat</keyword>
<dbReference type="EMBL" id="CAICTM010002246">
    <property type="protein sequence ID" value="CAB9528527.1"/>
    <property type="molecule type" value="Genomic_DNA"/>
</dbReference>
<name>A0A9N8EWQ6_9STRA</name>
<evidence type="ECO:0000256" key="2">
    <source>
        <dbReference type="ARBA" id="ARBA00022737"/>
    </source>
</evidence>
<feature type="signal peptide" evidence="4">
    <location>
        <begin position="1"/>
        <end position="22"/>
    </location>
</feature>
<dbReference type="Proteomes" id="UP001153069">
    <property type="component" value="Unassembled WGS sequence"/>
</dbReference>
<evidence type="ECO:0000256" key="1">
    <source>
        <dbReference type="ARBA" id="ARBA00022574"/>
    </source>
</evidence>
<sequence>MTRGIGIQRAVVLFSLLAPATSFLHYRPQQGQRSCRVVPPQAVFSEDNEFGGRFSMESLRSRQAQLESAKFSQEKKWRDADCESGVRVSLTDWVRRLDVQYPLAACGTSSSTIYLCHLETGEILAKGARRPDTANEIENLDKALYHMYGEYDGGGTVAIAFHEDLICEASRDGSVHFWRLDAGSARLVYQGAMKALEGTFVTDLKLDDEFLWVASADGKLRAFPLDSNMPLALQTQPELEWQFSSMLISLSLTPDIGCGVVTTVGGTVELISLENDGRSLCSFYPPYDDDDEEHTSVHAMCAQLVAHEEDEDGELRYSIAVGGNDGSLILQPIQLDEDGEVDEYRPFMGSLRRFKPRHKGPVKCVANPIPGMLISASEDGSMRVWDIEQAHCLYQFVGYKVWMGSLWTDGSRIVSDGSDNTIIVHDFKKQAGTVDMEEDDMEEDSWS</sequence>
<keyword evidence="6" id="KW-1185">Reference proteome</keyword>
<comment type="caution">
    <text evidence="5">The sequence shown here is derived from an EMBL/GenBank/DDBJ whole genome shotgun (WGS) entry which is preliminary data.</text>
</comment>
<protein>
    <submittedName>
        <fullName evidence="5">WD domain, G-beta repeat</fullName>
    </submittedName>
</protein>
<evidence type="ECO:0000313" key="6">
    <source>
        <dbReference type="Proteomes" id="UP001153069"/>
    </source>
</evidence>
<evidence type="ECO:0000313" key="5">
    <source>
        <dbReference type="EMBL" id="CAB9528527.1"/>
    </source>
</evidence>
<feature type="repeat" description="WD" evidence="3">
    <location>
        <begin position="372"/>
        <end position="395"/>
    </location>
</feature>
<dbReference type="InterPro" id="IPR019775">
    <property type="entry name" value="WD40_repeat_CS"/>
</dbReference>
<dbReference type="InterPro" id="IPR050505">
    <property type="entry name" value="WDR55/POC1"/>
</dbReference>
<dbReference type="Gene3D" id="2.130.10.10">
    <property type="entry name" value="YVTN repeat-like/Quinoprotein amine dehydrogenase"/>
    <property type="match status" value="1"/>
</dbReference>
<feature type="chain" id="PRO_5040318908" evidence="4">
    <location>
        <begin position="23"/>
        <end position="447"/>
    </location>
</feature>
<dbReference type="PANTHER" id="PTHR44019:SF8">
    <property type="entry name" value="POC1 CENTRIOLAR PROTEIN HOMOLOG"/>
    <property type="match status" value="1"/>
</dbReference>
<dbReference type="PROSITE" id="PS50082">
    <property type="entry name" value="WD_REPEATS_2"/>
    <property type="match status" value="1"/>
</dbReference>
<proteinExistence type="predicted"/>
<dbReference type="Pfam" id="PF00400">
    <property type="entry name" value="WD40"/>
    <property type="match status" value="1"/>
</dbReference>
<accession>A0A9N8EWQ6</accession>
<dbReference type="SUPFAM" id="SSF50978">
    <property type="entry name" value="WD40 repeat-like"/>
    <property type="match status" value="1"/>
</dbReference>
<dbReference type="InterPro" id="IPR015943">
    <property type="entry name" value="WD40/YVTN_repeat-like_dom_sf"/>
</dbReference>
<dbReference type="PANTHER" id="PTHR44019">
    <property type="entry name" value="WD REPEAT-CONTAINING PROTEIN 55"/>
    <property type="match status" value="1"/>
</dbReference>
<dbReference type="PROSITE" id="PS00678">
    <property type="entry name" value="WD_REPEATS_1"/>
    <property type="match status" value="1"/>
</dbReference>
<keyword evidence="4" id="KW-0732">Signal</keyword>
<reference evidence="5" key="1">
    <citation type="submission" date="2020-06" db="EMBL/GenBank/DDBJ databases">
        <authorList>
            <consortium name="Plant Systems Biology data submission"/>
        </authorList>
    </citation>
    <scope>NUCLEOTIDE SEQUENCE</scope>
    <source>
        <strain evidence="5">D6</strain>
    </source>
</reference>
<evidence type="ECO:0000256" key="3">
    <source>
        <dbReference type="PROSITE-ProRule" id="PRU00221"/>
    </source>
</evidence>
<dbReference type="InterPro" id="IPR001680">
    <property type="entry name" value="WD40_rpt"/>
</dbReference>
<evidence type="ECO:0000256" key="4">
    <source>
        <dbReference type="SAM" id="SignalP"/>
    </source>
</evidence>
<organism evidence="5 6">
    <name type="scientific">Seminavis robusta</name>
    <dbReference type="NCBI Taxonomy" id="568900"/>
    <lineage>
        <taxon>Eukaryota</taxon>
        <taxon>Sar</taxon>
        <taxon>Stramenopiles</taxon>
        <taxon>Ochrophyta</taxon>
        <taxon>Bacillariophyta</taxon>
        <taxon>Bacillariophyceae</taxon>
        <taxon>Bacillariophycidae</taxon>
        <taxon>Naviculales</taxon>
        <taxon>Naviculaceae</taxon>
        <taxon>Seminavis</taxon>
    </lineage>
</organism>
<keyword evidence="2" id="KW-0677">Repeat</keyword>